<reference evidence="2 3" key="1">
    <citation type="submission" date="2020-08" db="EMBL/GenBank/DDBJ databases">
        <title>Genomic Encyclopedia of Archaeal and Bacterial Type Strains, Phase II (KMG-II): from individual species to whole genera.</title>
        <authorList>
            <person name="Goeker M."/>
        </authorList>
    </citation>
    <scope>NUCLEOTIDE SEQUENCE [LARGE SCALE GENOMIC DNA]</scope>
    <source>
        <strain evidence="2 3">DSM 43850</strain>
    </source>
</reference>
<name>A0ABR6BGA8_9PSEU</name>
<keyword evidence="3" id="KW-1185">Reference proteome</keyword>
<gene>
    <name evidence="2" type="ORF">BC739_003121</name>
</gene>
<dbReference type="Proteomes" id="UP000517916">
    <property type="component" value="Unassembled WGS sequence"/>
</dbReference>
<dbReference type="InterPro" id="IPR015330">
    <property type="entry name" value="DNA_primase/pol_bifunc_N"/>
</dbReference>
<accession>A0ABR6BGA8</accession>
<dbReference type="RefSeq" id="WP_182837539.1">
    <property type="nucleotide sequence ID" value="NZ_BAAABQ010000059.1"/>
</dbReference>
<evidence type="ECO:0000259" key="1">
    <source>
        <dbReference type="Pfam" id="PF09250"/>
    </source>
</evidence>
<dbReference type="Pfam" id="PF09250">
    <property type="entry name" value="Prim-Pol"/>
    <property type="match status" value="1"/>
</dbReference>
<organism evidence="2 3">
    <name type="scientific">Kutzneria viridogrisea</name>
    <dbReference type="NCBI Taxonomy" id="47990"/>
    <lineage>
        <taxon>Bacteria</taxon>
        <taxon>Bacillati</taxon>
        <taxon>Actinomycetota</taxon>
        <taxon>Actinomycetes</taxon>
        <taxon>Pseudonocardiales</taxon>
        <taxon>Pseudonocardiaceae</taxon>
        <taxon>Kutzneria</taxon>
    </lineage>
</organism>
<evidence type="ECO:0000313" key="3">
    <source>
        <dbReference type="Proteomes" id="UP000517916"/>
    </source>
</evidence>
<feature type="domain" description="DNA primase/polymerase bifunctional N-terminal" evidence="1">
    <location>
        <begin position="50"/>
        <end position="180"/>
    </location>
</feature>
<evidence type="ECO:0000313" key="2">
    <source>
        <dbReference type="EMBL" id="MBA8925922.1"/>
    </source>
</evidence>
<proteinExistence type="predicted"/>
<sequence>MAVLVCEQCDRPLPIMSRKGTRFCGSTCRSRVHRAQRAAAAAEHQRELPAELTELRRWITHTPGRVPLTSSGRLASATDPATWGKFADVAQLDRRGFVLTAGDGIVCVDLDHCLSGGVLAPWAAEILAHCPRTYVEVSASGTGLHIWGRGRVLSGRRIRRGGRHIEVYGHARYIAVTGNRFRRSPSSLADLSGLVPELLAAC</sequence>
<protein>
    <submittedName>
        <fullName evidence="2">Primase-polymerase (Primpol)-like protein</fullName>
    </submittedName>
</protein>
<comment type="caution">
    <text evidence="2">The sequence shown here is derived from an EMBL/GenBank/DDBJ whole genome shotgun (WGS) entry which is preliminary data.</text>
</comment>
<dbReference type="EMBL" id="JACJID010000002">
    <property type="protein sequence ID" value="MBA8925922.1"/>
    <property type="molecule type" value="Genomic_DNA"/>
</dbReference>